<organism evidence="11 12">
    <name type="scientific">Trichoplusia ni</name>
    <name type="common">Cabbage looper</name>
    <dbReference type="NCBI Taxonomy" id="7111"/>
    <lineage>
        <taxon>Eukaryota</taxon>
        <taxon>Metazoa</taxon>
        <taxon>Ecdysozoa</taxon>
        <taxon>Arthropoda</taxon>
        <taxon>Hexapoda</taxon>
        <taxon>Insecta</taxon>
        <taxon>Pterygota</taxon>
        <taxon>Neoptera</taxon>
        <taxon>Endopterygota</taxon>
        <taxon>Lepidoptera</taxon>
        <taxon>Glossata</taxon>
        <taxon>Ditrysia</taxon>
        <taxon>Noctuoidea</taxon>
        <taxon>Noctuidae</taxon>
        <taxon>Plusiinae</taxon>
        <taxon>Trichoplusia</taxon>
    </lineage>
</organism>
<dbReference type="Proteomes" id="UP000322000">
    <property type="component" value="Unplaced"/>
</dbReference>
<evidence type="ECO:0000256" key="6">
    <source>
        <dbReference type="ARBA" id="ARBA00023125"/>
    </source>
</evidence>
<gene>
    <name evidence="12" type="primary">LOC113507130</name>
</gene>
<dbReference type="PANTHER" id="PTHR13006:SF9">
    <property type="entry name" value="GLUCOSE TRANSPORTER 4 ENHANCER FACTOR, ISOFORM G"/>
    <property type="match status" value="1"/>
</dbReference>
<dbReference type="GO" id="GO:0003700">
    <property type="term" value="F:DNA-binding transcription factor activity"/>
    <property type="evidence" value="ECO:0007669"/>
    <property type="project" value="TreeGrafter"/>
</dbReference>
<dbReference type="GO" id="GO:0008270">
    <property type="term" value="F:zinc ion binding"/>
    <property type="evidence" value="ECO:0007669"/>
    <property type="project" value="UniProtKB-KW"/>
</dbReference>
<keyword evidence="8" id="KW-0539">Nucleus</keyword>
<dbReference type="KEGG" id="tnl:113507130"/>
<name>A0A7E5WZY3_TRINI</name>
<dbReference type="GO" id="GO:0005634">
    <property type="term" value="C:nucleus"/>
    <property type="evidence" value="ECO:0007669"/>
    <property type="project" value="UniProtKB-SubCell"/>
</dbReference>
<keyword evidence="10" id="KW-0732">Signal</keyword>
<evidence type="ECO:0000256" key="4">
    <source>
        <dbReference type="ARBA" id="ARBA00022833"/>
    </source>
</evidence>
<dbReference type="InterPro" id="IPR052253">
    <property type="entry name" value="CR1/CR2-DNA-binding_regulator"/>
</dbReference>
<evidence type="ECO:0000256" key="9">
    <source>
        <dbReference type="SAM" id="MobiDB-lite"/>
    </source>
</evidence>
<keyword evidence="3" id="KW-0863">Zinc-finger</keyword>
<dbReference type="GO" id="GO:0006357">
    <property type="term" value="P:regulation of transcription by RNA polymerase II"/>
    <property type="evidence" value="ECO:0007669"/>
    <property type="project" value="TreeGrafter"/>
</dbReference>
<feature type="signal peptide" evidence="10">
    <location>
        <begin position="1"/>
        <end position="16"/>
    </location>
</feature>
<dbReference type="InParanoid" id="A0A7E5WZY3"/>
<reference evidence="12" key="1">
    <citation type="submission" date="2025-08" db="UniProtKB">
        <authorList>
            <consortium name="RefSeq"/>
        </authorList>
    </citation>
    <scope>IDENTIFICATION</scope>
</reference>
<feature type="region of interest" description="Disordered" evidence="9">
    <location>
        <begin position="58"/>
        <end position="111"/>
    </location>
</feature>
<evidence type="ECO:0000256" key="3">
    <source>
        <dbReference type="ARBA" id="ARBA00022771"/>
    </source>
</evidence>
<keyword evidence="5" id="KW-0805">Transcription regulation</keyword>
<evidence type="ECO:0000256" key="10">
    <source>
        <dbReference type="SAM" id="SignalP"/>
    </source>
</evidence>
<keyword evidence="4" id="KW-0862">Zinc</keyword>
<keyword evidence="7" id="KW-0804">Transcription</keyword>
<dbReference type="GeneID" id="113507130"/>
<sequence length="111" mass="12355">MVLLLLQINSVVFVCTWRGCTYHTNTCSAIEAHIRNTHLGPKKEGDSDHEEEFYYTEREVAARRRRPRSPTATCAARRTRTPSTSDSSSAHSGKDCSLLCRMGPPGLSAFP</sequence>
<keyword evidence="6" id="KW-0238">DNA-binding</keyword>
<evidence type="ECO:0000256" key="2">
    <source>
        <dbReference type="ARBA" id="ARBA00022723"/>
    </source>
</evidence>
<evidence type="ECO:0000256" key="7">
    <source>
        <dbReference type="ARBA" id="ARBA00023163"/>
    </source>
</evidence>
<dbReference type="RefSeq" id="XP_026745787.1">
    <property type="nucleotide sequence ID" value="XM_026889986.1"/>
</dbReference>
<evidence type="ECO:0000256" key="8">
    <source>
        <dbReference type="ARBA" id="ARBA00023242"/>
    </source>
</evidence>
<evidence type="ECO:0000313" key="12">
    <source>
        <dbReference type="RefSeq" id="XP_026745787.1"/>
    </source>
</evidence>
<feature type="chain" id="PRO_5028897530" evidence="10">
    <location>
        <begin position="17"/>
        <end position="111"/>
    </location>
</feature>
<dbReference type="OrthoDB" id="5950721at2759"/>
<comment type="subcellular location">
    <subcellularLocation>
        <location evidence="1">Nucleus</location>
    </subcellularLocation>
</comment>
<evidence type="ECO:0000256" key="1">
    <source>
        <dbReference type="ARBA" id="ARBA00004123"/>
    </source>
</evidence>
<keyword evidence="2" id="KW-0479">Metal-binding</keyword>
<keyword evidence="11" id="KW-1185">Reference proteome</keyword>
<accession>A0A7E5WZY3</accession>
<protein>
    <submittedName>
        <fullName evidence="12">SLC2A4 regulator-like</fullName>
    </submittedName>
</protein>
<dbReference type="PANTHER" id="PTHR13006">
    <property type="entry name" value="PAPILLOMAVIRUS REGULATORY FACTOR PRF-1"/>
    <property type="match status" value="1"/>
</dbReference>
<dbReference type="GO" id="GO:0000978">
    <property type="term" value="F:RNA polymerase II cis-regulatory region sequence-specific DNA binding"/>
    <property type="evidence" value="ECO:0007669"/>
    <property type="project" value="TreeGrafter"/>
</dbReference>
<evidence type="ECO:0000313" key="11">
    <source>
        <dbReference type="Proteomes" id="UP000322000"/>
    </source>
</evidence>
<proteinExistence type="predicted"/>
<feature type="compositionally biased region" description="Low complexity" evidence="9">
    <location>
        <begin position="69"/>
        <end position="90"/>
    </location>
</feature>
<evidence type="ECO:0000256" key="5">
    <source>
        <dbReference type="ARBA" id="ARBA00023015"/>
    </source>
</evidence>
<dbReference type="AlphaFoldDB" id="A0A7E5WZY3"/>